<dbReference type="PANTHER" id="PTHR48098">
    <property type="entry name" value="ENTEROCHELIN ESTERASE-RELATED"/>
    <property type="match status" value="1"/>
</dbReference>
<evidence type="ECO:0000313" key="4">
    <source>
        <dbReference type="EMBL" id="GAA3880177.1"/>
    </source>
</evidence>
<comment type="caution">
    <text evidence="4">The sequence shown here is derived from an EMBL/GenBank/DDBJ whole genome shotgun (WGS) entry which is preliminary data.</text>
</comment>
<dbReference type="SUPFAM" id="SSF50998">
    <property type="entry name" value="Quinoprotein alcohol dehydrogenase-like"/>
    <property type="match status" value="1"/>
</dbReference>
<evidence type="ECO:0000256" key="2">
    <source>
        <dbReference type="SAM" id="Phobius"/>
    </source>
</evidence>
<dbReference type="InterPro" id="IPR011047">
    <property type="entry name" value="Quinoprotein_ADH-like_sf"/>
</dbReference>
<gene>
    <name evidence="4" type="ORF">GCM10022381_23060</name>
</gene>
<dbReference type="RefSeq" id="WP_345066548.1">
    <property type="nucleotide sequence ID" value="NZ_BAABCN010000006.1"/>
</dbReference>
<feature type="compositionally biased region" description="Pro residues" evidence="1">
    <location>
        <begin position="724"/>
        <end position="740"/>
    </location>
</feature>
<feature type="transmembrane region" description="Helical" evidence="2">
    <location>
        <begin position="776"/>
        <end position="796"/>
    </location>
</feature>
<evidence type="ECO:0008006" key="6">
    <source>
        <dbReference type="Google" id="ProtNLM"/>
    </source>
</evidence>
<keyword evidence="2" id="KW-1133">Transmembrane helix</keyword>
<keyword evidence="5" id="KW-1185">Reference proteome</keyword>
<accession>A0ABP7KMD1</accession>
<evidence type="ECO:0000256" key="3">
    <source>
        <dbReference type="SAM" id="SignalP"/>
    </source>
</evidence>
<dbReference type="InterPro" id="IPR029058">
    <property type="entry name" value="AB_hydrolase_fold"/>
</dbReference>
<dbReference type="EMBL" id="BAABCN010000006">
    <property type="protein sequence ID" value="GAA3880177.1"/>
    <property type="molecule type" value="Genomic_DNA"/>
</dbReference>
<dbReference type="InterPro" id="IPR050583">
    <property type="entry name" value="Mycobacterial_A85_antigen"/>
</dbReference>
<evidence type="ECO:0000256" key="1">
    <source>
        <dbReference type="SAM" id="MobiDB-lite"/>
    </source>
</evidence>
<name>A0ABP7KMD1_9MICO</name>
<dbReference type="InterPro" id="IPR010620">
    <property type="entry name" value="SBBP_repeat"/>
</dbReference>
<dbReference type="SUPFAM" id="SSF53474">
    <property type="entry name" value="alpha/beta-Hydrolases"/>
    <property type="match status" value="1"/>
</dbReference>
<feature type="chain" id="PRO_5045199578" description="Esterase" evidence="3">
    <location>
        <begin position="30"/>
        <end position="809"/>
    </location>
</feature>
<dbReference type="Pfam" id="PF00756">
    <property type="entry name" value="Esterase"/>
    <property type="match status" value="1"/>
</dbReference>
<keyword evidence="3" id="KW-0732">Signal</keyword>
<protein>
    <recommendedName>
        <fullName evidence="6">Esterase</fullName>
    </recommendedName>
</protein>
<dbReference type="Pfam" id="PF06739">
    <property type="entry name" value="SBBP"/>
    <property type="match status" value="1"/>
</dbReference>
<keyword evidence="2" id="KW-0472">Membrane</keyword>
<dbReference type="PANTHER" id="PTHR48098:SF1">
    <property type="entry name" value="DIACYLGLYCEROL ACYLTRANSFERASE_MYCOLYLTRANSFERASE AG85A"/>
    <property type="match status" value="1"/>
</dbReference>
<keyword evidence="2" id="KW-0812">Transmembrane</keyword>
<sequence>MMWKKSIGVTLSLGLFATSVFIGAAPAQAAGSRLVPGSAPSSAVDGAVDFTVYLPAGYDADAATTYPSLYLLHGRGDSQAAWQQEAGALDELIASGAIPPMIVVMPDAPWSNGGSYYVDSEYAGTKSGTTPGMKVETAFTTDLVDYIDENYRTLDERTARAVGGYSMGGAGALRFATVHQDLFSSAIVLSPAVYTPSTPVDSSTREFGAYGVGDALYDEARYQALNYPASFAALDPALPVHLFIAVGDDEYANPKPEDAIHDLDYEAATLYNQAKRVPGVSAELRVYDGGHEWGVWDQGFREGLVDLAGYLQTEPPAPFEGAQFGSVGDDRAGGVFGLADGSVIQALNAADTLLGQAAQGGFDIVMQKLDAAGKQVWVTPIATALNERAYGVVDGGAGAAIAAGFLRQSHDEGENDDMLAVKIDADGDEIWRTTFGSESAADRVYGVASDVNGGAFLTGYTSGTVPNGTSAGDKDAVIAHVDASGTMLFATQFGSIGEDKGFAVAASADGGVYVGGVGGGVMPGATEAGGTDGWVAKFAADGTREWLTRVGTADTDQVSALVATPSGVVATGFTGGTLGADSAGENDVFIAALGADGSTQWTTQDGSAGDDRGASIATDAAGNLLVVGHTNGRISAGAGGVDVFTLTVDPAGAVIERSQFGSIARDGADEWDEANLYVSGGSGSTWIQGLTAGQVAGATNAGAGDVFLTEVEFAAVSAGVPAVVPPVKPPVKPPVAPPTTAPGTDPDGSGVSGPGSGPSGSSGAGGSALSVTGAEAARLAALAALLVMAGAGLVVVRRSRRGLAHALAR</sequence>
<dbReference type="Proteomes" id="UP001501803">
    <property type="component" value="Unassembled WGS sequence"/>
</dbReference>
<reference evidence="5" key="1">
    <citation type="journal article" date="2019" name="Int. J. Syst. Evol. Microbiol.">
        <title>The Global Catalogue of Microorganisms (GCM) 10K type strain sequencing project: providing services to taxonomists for standard genome sequencing and annotation.</title>
        <authorList>
            <consortium name="The Broad Institute Genomics Platform"/>
            <consortium name="The Broad Institute Genome Sequencing Center for Infectious Disease"/>
            <person name="Wu L."/>
            <person name="Ma J."/>
        </authorList>
    </citation>
    <scope>NUCLEOTIDE SEQUENCE [LARGE SCALE GENOMIC DNA]</scope>
    <source>
        <strain evidence="5">JCM 17021</strain>
    </source>
</reference>
<dbReference type="Gene3D" id="3.40.50.1820">
    <property type="entry name" value="alpha/beta hydrolase"/>
    <property type="match status" value="1"/>
</dbReference>
<evidence type="ECO:0000313" key="5">
    <source>
        <dbReference type="Proteomes" id="UP001501803"/>
    </source>
</evidence>
<feature type="compositionally biased region" description="Gly residues" evidence="1">
    <location>
        <begin position="750"/>
        <end position="766"/>
    </location>
</feature>
<organism evidence="4 5">
    <name type="scientific">Leifsonia kafniensis</name>
    <dbReference type="NCBI Taxonomy" id="475957"/>
    <lineage>
        <taxon>Bacteria</taxon>
        <taxon>Bacillati</taxon>
        <taxon>Actinomycetota</taxon>
        <taxon>Actinomycetes</taxon>
        <taxon>Micrococcales</taxon>
        <taxon>Microbacteriaceae</taxon>
        <taxon>Leifsonia</taxon>
    </lineage>
</organism>
<feature type="signal peptide" evidence="3">
    <location>
        <begin position="1"/>
        <end position="29"/>
    </location>
</feature>
<dbReference type="InterPro" id="IPR000801">
    <property type="entry name" value="Esterase-like"/>
</dbReference>
<feature type="region of interest" description="Disordered" evidence="1">
    <location>
        <begin position="724"/>
        <end position="768"/>
    </location>
</feature>
<proteinExistence type="predicted"/>